<evidence type="ECO:0000313" key="2">
    <source>
        <dbReference type="EMBL" id="GIU46499.1"/>
    </source>
</evidence>
<dbReference type="Pfam" id="PF15611">
    <property type="entry name" value="EH_Signature"/>
    <property type="match status" value="1"/>
</dbReference>
<organism evidence="2 3">
    <name type="scientific">Shewanella algidipiscicola</name>
    <dbReference type="NCBI Taxonomy" id="614070"/>
    <lineage>
        <taxon>Bacteria</taxon>
        <taxon>Pseudomonadati</taxon>
        <taxon>Pseudomonadota</taxon>
        <taxon>Gammaproteobacteria</taxon>
        <taxon>Alteromonadales</taxon>
        <taxon>Shewanellaceae</taxon>
        <taxon>Shewanella</taxon>
    </lineage>
</organism>
<comment type="caution">
    <text evidence="2">The sequence shown here is derived from an EMBL/GenBank/DDBJ whole genome shotgun (WGS) entry which is preliminary data.</text>
</comment>
<feature type="domain" description="Zorya protein ZorC EH" evidence="1">
    <location>
        <begin position="66"/>
        <end position="449"/>
    </location>
</feature>
<proteinExistence type="predicted"/>
<protein>
    <recommendedName>
        <fullName evidence="1">Zorya protein ZorC EH domain-containing protein</fullName>
    </recommendedName>
</protein>
<sequence>MSLKAKLNQLPIVFNLKRLELEHSRLHIATQRALITLGEFDAVEPSEFELQSEYRKAIAAITEPSLWPKLSKRSLRTFAWMLFSSPVKGSESLMDIGGFWQPYSQELARRQYKRGWLTIYYVLMLTYPYQNKGFEAVRQSLTYALRYAVDHKSMTIWARCEDFDLLEQNGHRVLLNYLDDGESLDELYERAGLTGALATGRLAQLTYLEFLNKTQPLLASREWQKQTIGQILRESITQQRTLKYPSYRSHLIEALLLPFQNQKPLKEVKETIKGFVLSFFKDPRVNNALWVNVNIEAKKIFLSWMVESTLEDFFSLLDYVSHGDDTADRHWRYRKAFWKAYLDIEAIDEAWLVLGPHAKSMSNHFLKGETSYGYFVRGSGVNHRHSALILRIGNLIITEWSHSGKYRYWLDTSQFAPRFYLTEYNRKMLVNLPYHEDSHYNSENGTWQRQLSDSIANHTNIKIKYNNYMRV</sequence>
<keyword evidence="3" id="KW-1185">Reference proteome</keyword>
<dbReference type="InterPro" id="IPR028943">
    <property type="entry name" value="ZorC_EH_Signature_dom"/>
</dbReference>
<dbReference type="Proteomes" id="UP000761574">
    <property type="component" value="Unassembled WGS sequence"/>
</dbReference>
<reference evidence="2 3" key="1">
    <citation type="submission" date="2021-05" db="EMBL/GenBank/DDBJ databases">
        <title>Molecular characterization for Shewanella algae harboring chromosomal blaOXA-55-like strains isolated from clinical and environment sample.</title>
        <authorList>
            <person name="Ohama Y."/>
            <person name="Aoki K."/>
            <person name="Harada S."/>
            <person name="Moriya K."/>
            <person name="Ishii Y."/>
            <person name="Tateda K."/>
        </authorList>
    </citation>
    <scope>NUCLEOTIDE SEQUENCE [LARGE SCALE GENOMIC DNA]</scope>
    <source>
        <strain evidence="2 3">LMG 23746</strain>
    </source>
</reference>
<gene>
    <name evidence="2" type="ORF">TUM4630_17160</name>
</gene>
<evidence type="ECO:0000313" key="3">
    <source>
        <dbReference type="Proteomes" id="UP000761574"/>
    </source>
</evidence>
<dbReference type="RefSeq" id="WP_119978576.1">
    <property type="nucleotide sequence ID" value="NZ_BPFB01000016.1"/>
</dbReference>
<evidence type="ECO:0000259" key="1">
    <source>
        <dbReference type="Pfam" id="PF15611"/>
    </source>
</evidence>
<accession>A0ABQ4PGG0</accession>
<name>A0ABQ4PGG0_9GAMM</name>
<dbReference type="EMBL" id="BPFB01000016">
    <property type="protein sequence ID" value="GIU46499.1"/>
    <property type="molecule type" value="Genomic_DNA"/>
</dbReference>